<organism evidence="14 15">
    <name type="scientific">Actinoplanes siamensis</name>
    <dbReference type="NCBI Taxonomy" id="1223317"/>
    <lineage>
        <taxon>Bacteria</taxon>
        <taxon>Bacillati</taxon>
        <taxon>Actinomycetota</taxon>
        <taxon>Actinomycetes</taxon>
        <taxon>Micromonosporales</taxon>
        <taxon>Micromonosporaceae</taxon>
        <taxon>Actinoplanes</taxon>
    </lineage>
</organism>
<feature type="domain" description="Signal transduction histidine kinase subgroup 3 dimerisation and phosphoacceptor" evidence="12">
    <location>
        <begin position="290"/>
        <end position="359"/>
    </location>
</feature>
<evidence type="ECO:0000256" key="2">
    <source>
        <dbReference type="ARBA" id="ARBA00012438"/>
    </source>
</evidence>
<dbReference type="InterPro" id="IPR011712">
    <property type="entry name" value="Sig_transdc_His_kin_sub3_dim/P"/>
</dbReference>
<gene>
    <name evidence="14" type="ORF">Asi03nite_65660</name>
</gene>
<evidence type="ECO:0000259" key="12">
    <source>
        <dbReference type="Pfam" id="PF07730"/>
    </source>
</evidence>
<dbReference type="EC" id="2.7.13.3" evidence="2"/>
<evidence type="ECO:0000256" key="3">
    <source>
        <dbReference type="ARBA" id="ARBA00022553"/>
    </source>
</evidence>
<dbReference type="InterPro" id="IPR050482">
    <property type="entry name" value="Sensor_HK_TwoCompSys"/>
</dbReference>
<feature type="transmembrane region" description="Helical" evidence="10">
    <location>
        <begin position="130"/>
        <end position="158"/>
    </location>
</feature>
<keyword evidence="5" id="KW-0547">Nucleotide-binding</keyword>
<dbReference type="InterPro" id="IPR055558">
    <property type="entry name" value="DUF7134"/>
</dbReference>
<dbReference type="Pfam" id="PF23539">
    <property type="entry name" value="DUF7134"/>
    <property type="match status" value="1"/>
</dbReference>
<dbReference type="PANTHER" id="PTHR24421:SF10">
    <property type="entry name" value="NITRATE_NITRITE SENSOR PROTEIN NARQ"/>
    <property type="match status" value="1"/>
</dbReference>
<dbReference type="Gene3D" id="3.30.565.10">
    <property type="entry name" value="Histidine kinase-like ATPase, C-terminal domain"/>
    <property type="match status" value="1"/>
</dbReference>
<dbReference type="Gene3D" id="1.20.5.1930">
    <property type="match status" value="1"/>
</dbReference>
<evidence type="ECO:0000256" key="9">
    <source>
        <dbReference type="SAM" id="MobiDB-lite"/>
    </source>
</evidence>
<feature type="transmembrane region" description="Helical" evidence="10">
    <location>
        <begin position="237"/>
        <end position="255"/>
    </location>
</feature>
<keyword evidence="10" id="KW-0812">Transmembrane</keyword>
<evidence type="ECO:0000259" key="11">
    <source>
        <dbReference type="Pfam" id="PF02518"/>
    </source>
</evidence>
<proteinExistence type="predicted"/>
<evidence type="ECO:0000256" key="7">
    <source>
        <dbReference type="ARBA" id="ARBA00022840"/>
    </source>
</evidence>
<feature type="transmembrane region" description="Helical" evidence="10">
    <location>
        <begin position="206"/>
        <end position="225"/>
    </location>
</feature>
<name>A0A919ND75_9ACTN</name>
<dbReference type="Pfam" id="PF02518">
    <property type="entry name" value="HATPase_c"/>
    <property type="match status" value="1"/>
</dbReference>
<feature type="transmembrane region" description="Helical" evidence="10">
    <location>
        <begin position="165"/>
        <end position="186"/>
    </location>
</feature>
<evidence type="ECO:0000256" key="10">
    <source>
        <dbReference type="SAM" id="Phobius"/>
    </source>
</evidence>
<dbReference type="GO" id="GO:0016020">
    <property type="term" value="C:membrane"/>
    <property type="evidence" value="ECO:0007669"/>
    <property type="project" value="InterPro"/>
</dbReference>
<dbReference type="AlphaFoldDB" id="A0A919ND75"/>
<accession>A0A919ND75</accession>
<keyword evidence="4" id="KW-0808">Transferase</keyword>
<dbReference type="GO" id="GO:0000155">
    <property type="term" value="F:phosphorelay sensor kinase activity"/>
    <property type="evidence" value="ECO:0007669"/>
    <property type="project" value="InterPro"/>
</dbReference>
<evidence type="ECO:0000256" key="8">
    <source>
        <dbReference type="ARBA" id="ARBA00023012"/>
    </source>
</evidence>
<evidence type="ECO:0000256" key="5">
    <source>
        <dbReference type="ARBA" id="ARBA00022741"/>
    </source>
</evidence>
<comment type="catalytic activity">
    <reaction evidence="1">
        <text>ATP + protein L-histidine = ADP + protein N-phospho-L-histidine.</text>
        <dbReference type="EC" id="2.7.13.3"/>
    </reaction>
</comment>
<keyword evidence="15" id="KW-1185">Reference proteome</keyword>
<evidence type="ECO:0000256" key="4">
    <source>
        <dbReference type="ARBA" id="ARBA00022679"/>
    </source>
</evidence>
<evidence type="ECO:0000313" key="14">
    <source>
        <dbReference type="EMBL" id="GIF09028.1"/>
    </source>
</evidence>
<dbReference type="GO" id="GO:0046983">
    <property type="term" value="F:protein dimerization activity"/>
    <property type="evidence" value="ECO:0007669"/>
    <property type="project" value="InterPro"/>
</dbReference>
<keyword evidence="10" id="KW-0472">Membrane</keyword>
<keyword evidence="3" id="KW-0597">Phosphoprotein</keyword>
<evidence type="ECO:0000259" key="13">
    <source>
        <dbReference type="Pfam" id="PF23539"/>
    </source>
</evidence>
<keyword evidence="8" id="KW-0902">Two-component regulatory system</keyword>
<evidence type="ECO:0000256" key="6">
    <source>
        <dbReference type="ARBA" id="ARBA00022777"/>
    </source>
</evidence>
<comment type="caution">
    <text evidence="14">The sequence shown here is derived from an EMBL/GenBank/DDBJ whole genome shotgun (WGS) entry which is preliminary data.</text>
</comment>
<keyword evidence="7" id="KW-0067">ATP-binding</keyword>
<dbReference type="SUPFAM" id="SSF55874">
    <property type="entry name" value="ATPase domain of HSP90 chaperone/DNA topoisomerase II/histidine kinase"/>
    <property type="match status" value="1"/>
</dbReference>
<dbReference type="CDD" id="cd16917">
    <property type="entry name" value="HATPase_UhpB-NarQ-NarX-like"/>
    <property type="match status" value="1"/>
</dbReference>
<feature type="domain" description="Histidine kinase/HSP90-like ATPase" evidence="11">
    <location>
        <begin position="409"/>
        <end position="497"/>
    </location>
</feature>
<dbReference type="Pfam" id="PF07730">
    <property type="entry name" value="HisKA_3"/>
    <property type="match status" value="1"/>
</dbReference>
<keyword evidence="10" id="KW-1133">Transmembrane helix</keyword>
<sequence>MSNPTAACADSRDPSQRPEPLHVVQHSGGIGSWATAMRVKAEHGTDNLILLAADTKAEDPDRACPGRVVLVMVIAYADPCDRASRTMARLGPVRRRHGGRAVEPSTVLAARADRWSRARPLLVDGLLTGVMWLVFGVSSVLGGPAGLVVGTVTILPLVMRRRWPAALLAWSAAIFVVQLVVLPIPLPANIAQAFVIYTVAAHVPSLPIRLCALGAGLAGSLAAGFRWSTEPDYTRNALVSAVFLAVFTGLIWLIGNVVRGRETNMRALSEAYARLEENSRQRERFLAQRERVAAAREIHDIVAHSLTVVIVQADGAEYAAEHAQPWDRDQARTALATIARTARTALTEVRGVIDVLRDPEAADDPAGPPVGLADLEQLVAAVRSAGLPVEVHVDPAVFERTPAAVRFAVLRVVRESLTNVLKHAGSQAVARVAVERAPQAVRVRIDDDGVGRAVGVVAAAPGHGLDGMRERLRALDGALMAGPRPGGGFGVQATIPVAVQDRR</sequence>
<keyword evidence="6 14" id="KW-0418">Kinase</keyword>
<reference evidence="14" key="1">
    <citation type="submission" date="2021-01" db="EMBL/GenBank/DDBJ databases">
        <title>Whole genome shotgun sequence of Actinoplanes siamensis NBRC 109076.</title>
        <authorList>
            <person name="Komaki H."/>
            <person name="Tamura T."/>
        </authorList>
    </citation>
    <scope>NUCLEOTIDE SEQUENCE</scope>
    <source>
        <strain evidence="14">NBRC 109076</strain>
    </source>
</reference>
<dbReference type="Proteomes" id="UP000629619">
    <property type="component" value="Unassembled WGS sequence"/>
</dbReference>
<evidence type="ECO:0000313" key="15">
    <source>
        <dbReference type="Proteomes" id="UP000629619"/>
    </source>
</evidence>
<feature type="compositionally biased region" description="Basic and acidic residues" evidence="9">
    <location>
        <begin position="10"/>
        <end position="20"/>
    </location>
</feature>
<protein>
    <recommendedName>
        <fullName evidence="2">histidine kinase</fullName>
        <ecNumber evidence="2">2.7.13.3</ecNumber>
    </recommendedName>
</protein>
<dbReference type="InterPro" id="IPR003594">
    <property type="entry name" value="HATPase_dom"/>
</dbReference>
<feature type="domain" description="DUF7134" evidence="13">
    <location>
        <begin position="113"/>
        <end position="262"/>
    </location>
</feature>
<dbReference type="InterPro" id="IPR036890">
    <property type="entry name" value="HATPase_C_sf"/>
</dbReference>
<dbReference type="PANTHER" id="PTHR24421">
    <property type="entry name" value="NITRATE/NITRITE SENSOR PROTEIN NARX-RELATED"/>
    <property type="match status" value="1"/>
</dbReference>
<dbReference type="EMBL" id="BOMW01000072">
    <property type="protein sequence ID" value="GIF09028.1"/>
    <property type="molecule type" value="Genomic_DNA"/>
</dbReference>
<feature type="region of interest" description="Disordered" evidence="9">
    <location>
        <begin position="1"/>
        <end position="27"/>
    </location>
</feature>
<evidence type="ECO:0000256" key="1">
    <source>
        <dbReference type="ARBA" id="ARBA00000085"/>
    </source>
</evidence>
<dbReference type="GO" id="GO:0005524">
    <property type="term" value="F:ATP binding"/>
    <property type="evidence" value="ECO:0007669"/>
    <property type="project" value="UniProtKB-KW"/>
</dbReference>